<evidence type="ECO:0000313" key="2">
    <source>
        <dbReference type="Proteomes" id="UP000308267"/>
    </source>
</evidence>
<organism evidence="1 2">
    <name type="scientific">Opisthorchis felineus</name>
    <dbReference type="NCBI Taxonomy" id="147828"/>
    <lineage>
        <taxon>Eukaryota</taxon>
        <taxon>Metazoa</taxon>
        <taxon>Spiralia</taxon>
        <taxon>Lophotrochozoa</taxon>
        <taxon>Platyhelminthes</taxon>
        <taxon>Trematoda</taxon>
        <taxon>Digenea</taxon>
        <taxon>Opisthorchiida</taxon>
        <taxon>Opisthorchiata</taxon>
        <taxon>Opisthorchiidae</taxon>
        <taxon>Opisthorchis</taxon>
    </lineage>
</organism>
<proteinExistence type="predicted"/>
<dbReference type="Proteomes" id="UP000308267">
    <property type="component" value="Unassembled WGS sequence"/>
</dbReference>
<protein>
    <submittedName>
        <fullName evidence="1">Uncharacterized protein</fullName>
    </submittedName>
</protein>
<sequence length="119" mass="13597">MFLPNQAHDSSAIQIYTASILIRPGREYTFNLYYRPTEPGLKSTGQLKLLVVNNPYEDTSVELIGNALADEVCIQDLPQLDPLRAEYIHEALRRRTPEIGNIERVSSPDKSWDDIQILR</sequence>
<name>A0A4S2MF41_OPIFE</name>
<accession>A0A4S2MF41</accession>
<reference evidence="1 2" key="1">
    <citation type="journal article" date="2019" name="BMC Genomics">
        <title>New insights from Opisthorchis felineus genome: update on genomics of the epidemiologically important liver flukes.</title>
        <authorList>
            <person name="Ershov N.I."/>
            <person name="Mordvinov V.A."/>
            <person name="Prokhortchouk E.B."/>
            <person name="Pakharukova M.Y."/>
            <person name="Gunbin K.V."/>
            <person name="Ustyantsev K."/>
            <person name="Genaev M.A."/>
            <person name="Blinov A.G."/>
            <person name="Mazur A."/>
            <person name="Boulygina E."/>
            <person name="Tsygankova S."/>
            <person name="Khrameeva E."/>
            <person name="Chekanov N."/>
            <person name="Fan G."/>
            <person name="Xiao A."/>
            <person name="Zhang H."/>
            <person name="Xu X."/>
            <person name="Yang H."/>
            <person name="Solovyev V."/>
            <person name="Lee S.M."/>
            <person name="Liu X."/>
            <person name="Afonnikov D.A."/>
            <person name="Skryabin K.G."/>
        </authorList>
    </citation>
    <scope>NUCLEOTIDE SEQUENCE [LARGE SCALE GENOMIC DNA]</scope>
    <source>
        <strain evidence="1">AK-0245</strain>
        <tissue evidence="1">Whole organism</tissue>
    </source>
</reference>
<gene>
    <name evidence="1" type="ORF">CRM22_001756</name>
</gene>
<dbReference type="AlphaFoldDB" id="A0A4S2MF41"/>
<comment type="caution">
    <text evidence="1">The sequence shown here is derived from an EMBL/GenBank/DDBJ whole genome shotgun (WGS) entry which is preliminary data.</text>
</comment>
<dbReference type="EMBL" id="SJOL01003106">
    <property type="protein sequence ID" value="TGZ73008.1"/>
    <property type="molecule type" value="Genomic_DNA"/>
</dbReference>
<dbReference type="STRING" id="147828.A0A4S2MF41"/>
<evidence type="ECO:0000313" key="1">
    <source>
        <dbReference type="EMBL" id="TGZ73008.1"/>
    </source>
</evidence>
<dbReference type="OrthoDB" id="442692at2759"/>
<feature type="non-terminal residue" evidence="1">
    <location>
        <position position="119"/>
    </location>
</feature>
<keyword evidence="2" id="KW-1185">Reference proteome</keyword>